<keyword evidence="4" id="KW-1185">Reference proteome</keyword>
<sequence>MNPYLKQQLSQISSGKSFFSNENEPNIIQRRGSYKANNSYNQEDIPLISQKNKKQRNSINSILYQKNASIVHRISMQRNSRFTKVLNLQSSGILNRFRTKDWDVKNDYRNMSPFLSQLLEDRDKYEAFLNGQQQVRLNNDIDTEIVSYILRKAQKKRCEIDYVKRALKNINIFADTIDLFTSKDSENKLFEQFNIEFFPPQTEIIEINEFGENFYIILKGKVACFTPLSWTKGSKKTPTSAANDLPQSRFSNQIQNKASEIKICDILQPMQQETFNNSESILNNLYHDMKYTKSFKQGEYFGEISLLTKQKRTATMMSEDDVILLTITKKGFNLLLGTKQQQDLREKMKFLKRFPFLEILSNAKLLSLLHDIKEVDYPNNGKIVYQENDLAENIYLIKSGQVQISYKKEIKQSSQDQTINLLKSPKSIKYQKVPLIIKGPNTYFGEEDILQNEPRRTNFAEVISEEAVLYVVNFKNLMIQMKFFGGQNIIFDMFNLKKDWETNRKSNIEKIKNKFDKIKNKVQKPKEYQTNRDSSFLSSSGMSPQNSLKKDKNESYLELSFNSPSHNQTTKRSSSNTITENLNKSNQFNFTSRYNQEESYSIKNQINNKSASNLYNTLHYDFVHENTAQQQKFQQHASPSSSIQKSQQIQPQNQKYILTSGKSKKLIPILNLNQGNLSEDRAFMINSQDSELLKSQSPKHVSERNYMLGNQTEKPGKNFNSKLVIKNFIEDRKHSVDCLKKSIEIKTNVITSIHQASKQKNNNSNSFLMQVNYKNMLNDNKKEMISKYEKKQDIQTQLVDMMRSSVVQDTKNLVKYKKQFLNILQKRRVVGNYETFQNDYFQIPSKLLQRCLQQKKVVYNEFNPNSYFQTGEAELIIGSDSKKVNQQNYYNKFFNNLVKYVNNEAQQIEKDQK</sequence>
<dbReference type="GO" id="GO:0030552">
    <property type="term" value="F:cAMP binding"/>
    <property type="evidence" value="ECO:0007669"/>
    <property type="project" value="TreeGrafter"/>
</dbReference>
<dbReference type="AlphaFoldDB" id="I7MKF0"/>
<dbReference type="GO" id="GO:0005952">
    <property type="term" value="C:cAMP-dependent protein kinase complex"/>
    <property type="evidence" value="ECO:0007669"/>
    <property type="project" value="InterPro"/>
</dbReference>
<dbReference type="RefSeq" id="XP_001018549.2">
    <property type="nucleotide sequence ID" value="XM_001018549.3"/>
</dbReference>
<proteinExistence type="predicted"/>
<dbReference type="PROSITE" id="PS00889">
    <property type="entry name" value="CNMP_BINDING_2"/>
    <property type="match status" value="1"/>
</dbReference>
<dbReference type="InterPro" id="IPR000595">
    <property type="entry name" value="cNMP-bd_dom"/>
</dbReference>
<dbReference type="EMBL" id="GG662651">
    <property type="protein sequence ID" value="EAR98304.2"/>
    <property type="molecule type" value="Genomic_DNA"/>
</dbReference>
<reference evidence="4" key="1">
    <citation type="journal article" date="2006" name="PLoS Biol.">
        <title>Macronuclear genome sequence of the ciliate Tetrahymena thermophila, a model eukaryote.</title>
        <authorList>
            <person name="Eisen J.A."/>
            <person name="Coyne R.S."/>
            <person name="Wu M."/>
            <person name="Wu D."/>
            <person name="Thiagarajan M."/>
            <person name="Wortman J.R."/>
            <person name="Badger J.H."/>
            <person name="Ren Q."/>
            <person name="Amedeo P."/>
            <person name="Jones K.M."/>
            <person name="Tallon L.J."/>
            <person name="Delcher A.L."/>
            <person name="Salzberg S.L."/>
            <person name="Silva J.C."/>
            <person name="Haas B.J."/>
            <person name="Majoros W.H."/>
            <person name="Farzad M."/>
            <person name="Carlton J.M."/>
            <person name="Smith R.K. Jr."/>
            <person name="Garg J."/>
            <person name="Pearlman R.E."/>
            <person name="Karrer K.M."/>
            <person name="Sun L."/>
            <person name="Manning G."/>
            <person name="Elde N.C."/>
            <person name="Turkewitz A.P."/>
            <person name="Asai D.J."/>
            <person name="Wilkes D.E."/>
            <person name="Wang Y."/>
            <person name="Cai H."/>
            <person name="Collins K."/>
            <person name="Stewart B.A."/>
            <person name="Lee S.R."/>
            <person name="Wilamowska K."/>
            <person name="Weinberg Z."/>
            <person name="Ruzzo W.L."/>
            <person name="Wloga D."/>
            <person name="Gaertig J."/>
            <person name="Frankel J."/>
            <person name="Tsao C.-C."/>
            <person name="Gorovsky M.A."/>
            <person name="Keeling P.J."/>
            <person name="Waller R.F."/>
            <person name="Patron N.J."/>
            <person name="Cherry J.M."/>
            <person name="Stover N.A."/>
            <person name="Krieger C.J."/>
            <person name="del Toro C."/>
            <person name="Ryder H.F."/>
            <person name="Williamson S.C."/>
            <person name="Barbeau R.A."/>
            <person name="Hamilton E.P."/>
            <person name="Orias E."/>
        </authorList>
    </citation>
    <scope>NUCLEOTIDE SEQUENCE [LARGE SCALE GENOMIC DNA]</scope>
    <source>
        <strain evidence="4">SB210</strain>
    </source>
</reference>
<dbReference type="KEGG" id="tet:TTHERM_00285350"/>
<dbReference type="PANTHER" id="PTHR11635">
    <property type="entry name" value="CAMP-DEPENDENT PROTEIN KINASE REGULATORY CHAIN"/>
    <property type="match status" value="1"/>
</dbReference>
<dbReference type="InterPro" id="IPR018490">
    <property type="entry name" value="cNMP-bd_dom_sf"/>
</dbReference>
<feature type="domain" description="Cyclic nucleotide-binding" evidence="2">
    <location>
        <begin position="188"/>
        <end position="222"/>
    </location>
</feature>
<evidence type="ECO:0000256" key="1">
    <source>
        <dbReference type="SAM" id="MobiDB-lite"/>
    </source>
</evidence>
<accession>I7MKF0</accession>
<dbReference type="InterPro" id="IPR050503">
    <property type="entry name" value="cAMP-dep_PK_reg_su-like"/>
</dbReference>
<gene>
    <name evidence="3" type="ORF">TTHERM_00285350</name>
</gene>
<feature type="compositionally biased region" description="Polar residues" evidence="1">
    <location>
        <begin position="531"/>
        <end position="547"/>
    </location>
</feature>
<dbReference type="GO" id="GO:0034236">
    <property type="term" value="F:protein kinase A catalytic subunit binding"/>
    <property type="evidence" value="ECO:0007669"/>
    <property type="project" value="TreeGrafter"/>
</dbReference>
<dbReference type="InterPro" id="IPR014710">
    <property type="entry name" value="RmlC-like_jellyroll"/>
</dbReference>
<name>I7MKF0_TETTS</name>
<dbReference type="OrthoDB" id="289424at2759"/>
<dbReference type="SUPFAM" id="SSF51206">
    <property type="entry name" value="cAMP-binding domain-like"/>
    <property type="match status" value="2"/>
</dbReference>
<dbReference type="Proteomes" id="UP000009168">
    <property type="component" value="Unassembled WGS sequence"/>
</dbReference>
<feature type="compositionally biased region" description="Polar residues" evidence="1">
    <location>
        <begin position="560"/>
        <end position="584"/>
    </location>
</feature>
<feature type="region of interest" description="Disordered" evidence="1">
    <location>
        <begin position="520"/>
        <end position="584"/>
    </location>
</feature>
<feature type="domain" description="Cyclic nucleotide-binding" evidence="2">
    <location>
        <begin position="295"/>
        <end position="353"/>
    </location>
</feature>
<evidence type="ECO:0000259" key="2">
    <source>
        <dbReference type="PROSITE" id="PS50042"/>
    </source>
</evidence>
<dbReference type="CDD" id="cd00038">
    <property type="entry name" value="CAP_ED"/>
    <property type="match status" value="2"/>
</dbReference>
<dbReference type="GeneID" id="7840078"/>
<dbReference type="InterPro" id="IPR018488">
    <property type="entry name" value="cNMP-bd_CS"/>
</dbReference>
<dbReference type="eggNOG" id="ENOG502RYT3">
    <property type="taxonomic scope" value="Eukaryota"/>
</dbReference>
<feature type="domain" description="Cyclic nucleotide-binding" evidence="2">
    <location>
        <begin position="356"/>
        <end position="455"/>
    </location>
</feature>
<dbReference type="InParanoid" id="I7MKF0"/>
<dbReference type="Gene3D" id="2.60.120.10">
    <property type="entry name" value="Jelly Rolls"/>
    <property type="match status" value="2"/>
</dbReference>
<dbReference type="GO" id="GO:0005829">
    <property type="term" value="C:cytosol"/>
    <property type="evidence" value="ECO:0007669"/>
    <property type="project" value="TreeGrafter"/>
</dbReference>
<evidence type="ECO:0000313" key="3">
    <source>
        <dbReference type="EMBL" id="EAR98304.2"/>
    </source>
</evidence>
<dbReference type="PROSITE" id="PS50042">
    <property type="entry name" value="CNMP_BINDING_3"/>
    <property type="match status" value="3"/>
</dbReference>
<protein>
    <submittedName>
        <fullName evidence="3">Cyclic nucleotide-binding domain protein</fullName>
    </submittedName>
</protein>
<dbReference type="PANTHER" id="PTHR11635:SF152">
    <property type="entry name" value="CAMP-DEPENDENT PROTEIN KINASE TYPE I REGULATORY SUBUNIT-RELATED"/>
    <property type="match status" value="1"/>
</dbReference>
<dbReference type="GO" id="GO:0004862">
    <property type="term" value="F:cAMP-dependent protein kinase inhibitor activity"/>
    <property type="evidence" value="ECO:0007669"/>
    <property type="project" value="TreeGrafter"/>
</dbReference>
<organism evidence="3 4">
    <name type="scientific">Tetrahymena thermophila (strain SB210)</name>
    <dbReference type="NCBI Taxonomy" id="312017"/>
    <lineage>
        <taxon>Eukaryota</taxon>
        <taxon>Sar</taxon>
        <taxon>Alveolata</taxon>
        <taxon>Ciliophora</taxon>
        <taxon>Intramacronucleata</taxon>
        <taxon>Oligohymenophorea</taxon>
        <taxon>Hymenostomatida</taxon>
        <taxon>Tetrahymenina</taxon>
        <taxon>Tetrahymenidae</taxon>
        <taxon>Tetrahymena</taxon>
    </lineage>
</organism>
<evidence type="ECO:0000313" key="4">
    <source>
        <dbReference type="Proteomes" id="UP000009168"/>
    </source>
</evidence>
<feature type="compositionally biased region" description="Basic and acidic residues" evidence="1">
    <location>
        <begin position="520"/>
        <end position="530"/>
    </location>
</feature>